<keyword evidence="3 6" id="KW-0812">Transmembrane</keyword>
<feature type="transmembrane region" description="Helical" evidence="6">
    <location>
        <begin position="76"/>
        <end position="93"/>
    </location>
</feature>
<dbReference type="Pfam" id="PF07947">
    <property type="entry name" value="YhhN"/>
    <property type="match status" value="1"/>
</dbReference>
<dbReference type="AlphaFoldDB" id="A0A5P2H7D8"/>
<comment type="similarity">
    <text evidence="2">Belongs to the TMEM86 family.</text>
</comment>
<dbReference type="EMBL" id="CP044065">
    <property type="protein sequence ID" value="QET03249.1"/>
    <property type="molecule type" value="Genomic_DNA"/>
</dbReference>
<feature type="transmembrane region" description="Helical" evidence="6">
    <location>
        <begin position="15"/>
        <end position="37"/>
    </location>
</feature>
<sequence length="243" mass="26128">MIRFAVRMPARVREWWFMGAIAGVIYGVLLLQATMVLPPGAPLIGVVSYQPLWKCAMALLLARAAWFHRPLFERRWLVIALVLSAIGDLLLALPALRISFIGGLGAFLLAHLAYLRLFAPLGADLRAHRLVACGLVIGAAGALLGRFWPNLGELAWPVVVYIGVLAAMACAALLARLPTPLTALGAICFVISDALIGTARFLSAFDTYQLGIWWFYAAAQVLIVAGIVGGRETPGVQPMDAKV</sequence>
<evidence type="ECO:0000313" key="7">
    <source>
        <dbReference type="EMBL" id="QET03249.1"/>
    </source>
</evidence>
<dbReference type="OrthoDB" id="8925650at2"/>
<dbReference type="PANTHER" id="PTHR31885:SF6">
    <property type="entry name" value="GH04784P"/>
    <property type="match status" value="1"/>
</dbReference>
<evidence type="ECO:0000313" key="8">
    <source>
        <dbReference type="Proteomes" id="UP000322822"/>
    </source>
</evidence>
<comment type="subcellular location">
    <subcellularLocation>
        <location evidence="1">Membrane</location>
        <topology evidence="1">Multi-pass membrane protein</topology>
    </subcellularLocation>
</comment>
<evidence type="ECO:0000256" key="5">
    <source>
        <dbReference type="ARBA" id="ARBA00023136"/>
    </source>
</evidence>
<dbReference type="PANTHER" id="PTHR31885">
    <property type="entry name" value="GH04784P"/>
    <property type="match status" value="1"/>
</dbReference>
<reference evidence="7 8" key="1">
    <citation type="submission" date="2019-09" db="EMBL/GenBank/DDBJ databases">
        <title>FDA dAtabase for Regulatory Grade micrObial Sequences (FDA-ARGOS): Supporting development and validation of Infectious Disease Dx tests.</title>
        <authorList>
            <person name="Sciortino C."/>
            <person name="Tallon L."/>
            <person name="Sadzewicz L."/>
            <person name="Vavikolanu K."/>
            <person name="Mehta A."/>
            <person name="Aluvathingal J."/>
            <person name="Nadendla S."/>
            <person name="Nandy P."/>
            <person name="Geyer C."/>
            <person name="Yan Y."/>
            <person name="Sichtig H."/>
        </authorList>
    </citation>
    <scope>NUCLEOTIDE SEQUENCE [LARGE SCALE GENOMIC DNA]</scope>
    <source>
        <strain evidence="7 8">FDAARGOS_664</strain>
    </source>
</reference>
<organism evidence="7 8">
    <name type="scientific">Cupriavidus pauculus</name>
    <dbReference type="NCBI Taxonomy" id="82633"/>
    <lineage>
        <taxon>Bacteria</taxon>
        <taxon>Pseudomonadati</taxon>
        <taxon>Pseudomonadota</taxon>
        <taxon>Betaproteobacteria</taxon>
        <taxon>Burkholderiales</taxon>
        <taxon>Burkholderiaceae</taxon>
        <taxon>Cupriavidus</taxon>
    </lineage>
</organism>
<evidence type="ECO:0000256" key="1">
    <source>
        <dbReference type="ARBA" id="ARBA00004141"/>
    </source>
</evidence>
<name>A0A5P2H7D8_9BURK</name>
<feature type="transmembrane region" description="Helical" evidence="6">
    <location>
        <begin position="211"/>
        <end position="229"/>
    </location>
</feature>
<feature type="transmembrane region" description="Helical" evidence="6">
    <location>
        <begin position="181"/>
        <end position="205"/>
    </location>
</feature>
<feature type="transmembrane region" description="Helical" evidence="6">
    <location>
        <begin position="154"/>
        <end position="174"/>
    </location>
</feature>
<accession>A0A5P2H7D8</accession>
<evidence type="ECO:0000256" key="6">
    <source>
        <dbReference type="SAM" id="Phobius"/>
    </source>
</evidence>
<gene>
    <name evidence="7" type="ORF">FOB72_15115</name>
</gene>
<feature type="transmembrane region" description="Helical" evidence="6">
    <location>
        <begin position="43"/>
        <end position="64"/>
    </location>
</feature>
<keyword evidence="5 6" id="KW-0472">Membrane</keyword>
<proteinExistence type="inferred from homology"/>
<evidence type="ECO:0000256" key="2">
    <source>
        <dbReference type="ARBA" id="ARBA00007375"/>
    </source>
</evidence>
<dbReference type="Proteomes" id="UP000322822">
    <property type="component" value="Chromosome 1"/>
</dbReference>
<evidence type="ECO:0000256" key="3">
    <source>
        <dbReference type="ARBA" id="ARBA00022692"/>
    </source>
</evidence>
<evidence type="ECO:0000256" key="4">
    <source>
        <dbReference type="ARBA" id="ARBA00022989"/>
    </source>
</evidence>
<protein>
    <submittedName>
        <fullName evidence="7">Lysoplasmalogenase</fullName>
    </submittedName>
</protein>
<dbReference type="GO" id="GO:0016787">
    <property type="term" value="F:hydrolase activity"/>
    <property type="evidence" value="ECO:0007669"/>
    <property type="project" value="TreeGrafter"/>
</dbReference>
<dbReference type="InterPro" id="IPR012506">
    <property type="entry name" value="TMEM86B-like"/>
</dbReference>
<feature type="transmembrane region" description="Helical" evidence="6">
    <location>
        <begin position="99"/>
        <end position="118"/>
    </location>
</feature>
<dbReference type="GO" id="GO:0016020">
    <property type="term" value="C:membrane"/>
    <property type="evidence" value="ECO:0007669"/>
    <property type="project" value="UniProtKB-SubCell"/>
</dbReference>
<feature type="transmembrane region" description="Helical" evidence="6">
    <location>
        <begin position="130"/>
        <end position="148"/>
    </location>
</feature>
<keyword evidence="4 6" id="KW-1133">Transmembrane helix</keyword>